<dbReference type="EMBL" id="CAKMRJ010000001">
    <property type="protein sequence ID" value="CAH1412538.1"/>
    <property type="molecule type" value="Genomic_DNA"/>
</dbReference>
<accession>A0AAU9L9M6</accession>
<evidence type="ECO:0000313" key="2">
    <source>
        <dbReference type="Proteomes" id="UP001157418"/>
    </source>
</evidence>
<proteinExistence type="predicted"/>
<name>A0AAU9L9M6_9ASTR</name>
<gene>
    <name evidence="1" type="ORF">LVIROSA_LOCUS549</name>
</gene>
<protein>
    <submittedName>
        <fullName evidence="1">Uncharacterized protein</fullName>
    </submittedName>
</protein>
<reference evidence="1 2" key="1">
    <citation type="submission" date="2022-01" db="EMBL/GenBank/DDBJ databases">
        <authorList>
            <person name="Xiong W."/>
            <person name="Schranz E."/>
        </authorList>
    </citation>
    <scope>NUCLEOTIDE SEQUENCE [LARGE SCALE GENOMIC DNA]</scope>
</reference>
<sequence>MLQPVDVKFGIHPDLSTVSHQWRRTCRQTSDFDGFTVNLSVPVEVAVGLLLNLLHLGSIRALVGLKLIKHKKHVQTKTELKNSTTTLGSVYFHRPE</sequence>
<dbReference type="AlphaFoldDB" id="A0AAU9L9M6"/>
<organism evidence="1 2">
    <name type="scientific">Lactuca virosa</name>
    <dbReference type="NCBI Taxonomy" id="75947"/>
    <lineage>
        <taxon>Eukaryota</taxon>
        <taxon>Viridiplantae</taxon>
        <taxon>Streptophyta</taxon>
        <taxon>Embryophyta</taxon>
        <taxon>Tracheophyta</taxon>
        <taxon>Spermatophyta</taxon>
        <taxon>Magnoliopsida</taxon>
        <taxon>eudicotyledons</taxon>
        <taxon>Gunneridae</taxon>
        <taxon>Pentapetalae</taxon>
        <taxon>asterids</taxon>
        <taxon>campanulids</taxon>
        <taxon>Asterales</taxon>
        <taxon>Asteraceae</taxon>
        <taxon>Cichorioideae</taxon>
        <taxon>Cichorieae</taxon>
        <taxon>Lactucinae</taxon>
        <taxon>Lactuca</taxon>
    </lineage>
</organism>
<comment type="caution">
    <text evidence="1">The sequence shown here is derived from an EMBL/GenBank/DDBJ whole genome shotgun (WGS) entry which is preliminary data.</text>
</comment>
<keyword evidence="2" id="KW-1185">Reference proteome</keyword>
<dbReference type="Proteomes" id="UP001157418">
    <property type="component" value="Unassembled WGS sequence"/>
</dbReference>
<evidence type="ECO:0000313" key="1">
    <source>
        <dbReference type="EMBL" id="CAH1412538.1"/>
    </source>
</evidence>